<dbReference type="InterPro" id="IPR036271">
    <property type="entry name" value="Tet_transcr_reg_TetR-rel_C_sf"/>
</dbReference>
<reference evidence="6 7" key="1">
    <citation type="submission" date="2020-08" db="EMBL/GenBank/DDBJ databases">
        <title>Genomic Encyclopedia of Type Strains, Phase IV (KMG-IV): sequencing the most valuable type-strain genomes for metagenomic binning, comparative biology and taxonomic classification.</title>
        <authorList>
            <person name="Goeker M."/>
        </authorList>
    </citation>
    <scope>NUCLEOTIDE SEQUENCE [LARGE SCALE GENOMIC DNA]</scope>
    <source>
        <strain evidence="6 7">DSM 25966</strain>
    </source>
</reference>
<dbReference type="PROSITE" id="PS50977">
    <property type="entry name" value="HTH_TETR_2"/>
    <property type="match status" value="1"/>
</dbReference>
<protein>
    <submittedName>
        <fullName evidence="6">TetR/AcrR family transcriptional repressor of nem operon</fullName>
    </submittedName>
</protein>
<dbReference type="SUPFAM" id="SSF48498">
    <property type="entry name" value="Tetracyclin repressor-like, C-terminal domain"/>
    <property type="match status" value="1"/>
</dbReference>
<dbReference type="InterPro" id="IPR009057">
    <property type="entry name" value="Homeodomain-like_sf"/>
</dbReference>
<comment type="caution">
    <text evidence="6">The sequence shown here is derived from an EMBL/GenBank/DDBJ whole genome shotgun (WGS) entry which is preliminary data.</text>
</comment>
<dbReference type="Proteomes" id="UP000553963">
    <property type="component" value="Unassembled WGS sequence"/>
</dbReference>
<dbReference type="PANTHER" id="PTHR47506">
    <property type="entry name" value="TRANSCRIPTIONAL REGULATORY PROTEIN"/>
    <property type="match status" value="1"/>
</dbReference>
<keyword evidence="7" id="KW-1185">Reference proteome</keyword>
<dbReference type="RefSeq" id="WP_183400402.1">
    <property type="nucleotide sequence ID" value="NZ_JACIDS010000005.1"/>
</dbReference>
<evidence type="ECO:0000256" key="3">
    <source>
        <dbReference type="ARBA" id="ARBA00023163"/>
    </source>
</evidence>
<evidence type="ECO:0000313" key="6">
    <source>
        <dbReference type="EMBL" id="MBB3932730.1"/>
    </source>
</evidence>
<feature type="domain" description="HTH tetR-type" evidence="5">
    <location>
        <begin position="10"/>
        <end position="70"/>
    </location>
</feature>
<evidence type="ECO:0000256" key="1">
    <source>
        <dbReference type="ARBA" id="ARBA00023015"/>
    </source>
</evidence>
<accession>A0A840AQU6</accession>
<dbReference type="AlphaFoldDB" id="A0A840AQU6"/>
<dbReference type="SUPFAM" id="SSF46689">
    <property type="entry name" value="Homeodomain-like"/>
    <property type="match status" value="1"/>
</dbReference>
<dbReference type="PRINTS" id="PR00455">
    <property type="entry name" value="HTHTETR"/>
</dbReference>
<keyword evidence="2 4" id="KW-0238">DNA-binding</keyword>
<dbReference type="InterPro" id="IPR001647">
    <property type="entry name" value="HTH_TetR"/>
</dbReference>
<keyword evidence="3" id="KW-0804">Transcription</keyword>
<organism evidence="6 7">
    <name type="scientific">Kaistia hirudinis</name>
    <dbReference type="NCBI Taxonomy" id="1293440"/>
    <lineage>
        <taxon>Bacteria</taxon>
        <taxon>Pseudomonadati</taxon>
        <taxon>Pseudomonadota</taxon>
        <taxon>Alphaproteobacteria</taxon>
        <taxon>Hyphomicrobiales</taxon>
        <taxon>Kaistiaceae</taxon>
        <taxon>Kaistia</taxon>
    </lineage>
</organism>
<dbReference type="Gene3D" id="1.10.10.60">
    <property type="entry name" value="Homeodomain-like"/>
    <property type="match status" value="1"/>
</dbReference>
<dbReference type="EMBL" id="JACIDS010000005">
    <property type="protein sequence ID" value="MBB3932730.1"/>
    <property type="molecule type" value="Genomic_DNA"/>
</dbReference>
<dbReference type="GO" id="GO:0003677">
    <property type="term" value="F:DNA binding"/>
    <property type="evidence" value="ECO:0007669"/>
    <property type="project" value="UniProtKB-UniRule"/>
</dbReference>
<evidence type="ECO:0000259" key="5">
    <source>
        <dbReference type="PROSITE" id="PS50977"/>
    </source>
</evidence>
<keyword evidence="1" id="KW-0805">Transcription regulation</keyword>
<evidence type="ECO:0000313" key="7">
    <source>
        <dbReference type="Proteomes" id="UP000553963"/>
    </source>
</evidence>
<evidence type="ECO:0000256" key="4">
    <source>
        <dbReference type="PROSITE-ProRule" id="PRU00335"/>
    </source>
</evidence>
<evidence type="ECO:0000256" key="2">
    <source>
        <dbReference type="ARBA" id="ARBA00023125"/>
    </source>
</evidence>
<dbReference type="Gene3D" id="1.10.357.10">
    <property type="entry name" value="Tetracycline Repressor, domain 2"/>
    <property type="match status" value="1"/>
</dbReference>
<name>A0A840AQU6_9HYPH</name>
<sequence>MARASRKEAEQHRKDIVEAASRLFRQKGLGGVSVPELMAAAGMTHGGFYGHFASKDALAAEAFGAAFRQMAAWTAQVTGEGGAAGRAAFVERYLSPEHRDHPEAGCAAAGLLDFPRDTDNEAVRAAYVAGVEAMLGDVARMNGDDADARRTALARLATLVGSLMLARATKGTPLSDAFLDAGKASLLADAPKGPHSV</sequence>
<dbReference type="Pfam" id="PF00440">
    <property type="entry name" value="TetR_N"/>
    <property type="match status" value="1"/>
</dbReference>
<gene>
    <name evidence="6" type="ORF">GGR25_003794</name>
</gene>
<proteinExistence type="predicted"/>
<dbReference type="PANTHER" id="PTHR47506:SF7">
    <property type="entry name" value="TRANSCRIPTIONAL REGULATORY PROTEIN"/>
    <property type="match status" value="1"/>
</dbReference>
<feature type="DNA-binding region" description="H-T-H motif" evidence="4">
    <location>
        <begin position="33"/>
        <end position="52"/>
    </location>
</feature>